<dbReference type="PROSITE" id="PS51152">
    <property type="entry name" value="NFYA_HAP2_2"/>
    <property type="match status" value="1"/>
</dbReference>
<dbReference type="SMART" id="SM00521">
    <property type="entry name" value="CBF"/>
    <property type="match status" value="1"/>
</dbReference>
<keyword evidence="4" id="KW-0010">Activator</keyword>
<dbReference type="PANTHER" id="PTHR12632">
    <property type="entry name" value="TRANSCRIPTION FACTOR NF-Y ALPHA-RELATED"/>
    <property type="match status" value="1"/>
</dbReference>
<proteinExistence type="inferred from homology"/>
<evidence type="ECO:0000256" key="5">
    <source>
        <dbReference type="ARBA" id="ARBA00023163"/>
    </source>
</evidence>
<dbReference type="Proteomes" id="UP000827889">
    <property type="component" value="Chromosome 2"/>
</dbReference>
<evidence type="ECO:0000313" key="11">
    <source>
        <dbReference type="RefSeq" id="XP_030525640.1"/>
    </source>
</evidence>
<dbReference type="AlphaFoldDB" id="A0A8B8NT04"/>
<dbReference type="GeneID" id="115737591"/>
<evidence type="ECO:0000256" key="4">
    <source>
        <dbReference type="ARBA" id="ARBA00023159"/>
    </source>
</evidence>
<dbReference type="GO" id="GO:0003700">
    <property type="term" value="F:DNA-binding transcription factor activity"/>
    <property type="evidence" value="ECO:0007669"/>
    <property type="project" value="UniProtKB-UniRule"/>
</dbReference>
<sequence length="320" mass="35702">MSWYVTSSPFWEVSTISHSELEPMPKGLSVKTGVPVQHSCGFKQYLQEQDSCSTQSTGQSYSELPNIGGITDYSQATVSEQTEHGETEGQSVRGQAKSVLSMGTQDLIFQPLEVCIPLQYADPSFGGFTPAAYGPRAMISYPRMARTIPSRLPLPFDMTREEPIYVNAKQYHGILRRRQYRAKLEAENKLIKDRKPYLHESRHYHALRRARGSGGRFLSKDQKKSKFTSLNHESNVTSTAKVSSASDLLNSEVCQLKDDRDTGTATSCSETTHTTTSSEAIPESNFRFFGQPWHVRTTSDPSCDIHYSGDICHLSLPGDT</sequence>
<dbReference type="PROSITE" id="PS00686">
    <property type="entry name" value="NFYA_HAP2_1"/>
    <property type="match status" value="1"/>
</dbReference>
<feature type="region of interest" description="Disordered" evidence="9">
    <location>
        <begin position="260"/>
        <end position="279"/>
    </location>
</feature>
<comment type="subcellular location">
    <subcellularLocation>
        <location evidence="1 8">Nucleus</location>
    </subcellularLocation>
</comment>
<gene>
    <name evidence="11" type="primary">LOC115737591</name>
</gene>
<evidence type="ECO:0000256" key="9">
    <source>
        <dbReference type="SAM" id="MobiDB-lite"/>
    </source>
</evidence>
<organism evidence="10 11">
    <name type="scientific">Rhodamnia argentea</name>
    <dbReference type="NCBI Taxonomy" id="178133"/>
    <lineage>
        <taxon>Eukaryota</taxon>
        <taxon>Viridiplantae</taxon>
        <taxon>Streptophyta</taxon>
        <taxon>Embryophyta</taxon>
        <taxon>Tracheophyta</taxon>
        <taxon>Spermatophyta</taxon>
        <taxon>Magnoliopsida</taxon>
        <taxon>eudicotyledons</taxon>
        <taxon>Gunneridae</taxon>
        <taxon>Pentapetalae</taxon>
        <taxon>rosids</taxon>
        <taxon>malvids</taxon>
        <taxon>Myrtales</taxon>
        <taxon>Myrtaceae</taxon>
        <taxon>Myrtoideae</taxon>
        <taxon>Myrteae</taxon>
        <taxon>Australasian group</taxon>
        <taxon>Rhodamnia</taxon>
    </lineage>
</organism>
<evidence type="ECO:0000256" key="2">
    <source>
        <dbReference type="ARBA" id="ARBA00023015"/>
    </source>
</evidence>
<dbReference type="Gene3D" id="6.10.250.2430">
    <property type="match status" value="1"/>
</dbReference>
<dbReference type="InterPro" id="IPR001289">
    <property type="entry name" value="NFYA"/>
</dbReference>
<comment type="subunit">
    <text evidence="7">Heterotrimeric transcription factor composed of three components, NF-YA, NF-YB and NF-YC. NF-YB and NF-YC must interact and dimerize for NF-YA association and DNA binding.</text>
</comment>
<comment type="function">
    <text evidence="8">Component of the sequence-specific heterotrimeric transcription factor (NF-Y) which specifically recognizes a 5'-CCAAT-3' box motif found in the promoters of its target genes.</text>
</comment>
<keyword evidence="3 8" id="KW-0238">DNA-binding</keyword>
<dbReference type="PRINTS" id="PR00616">
    <property type="entry name" value="CCAATSUBUNTB"/>
</dbReference>
<evidence type="ECO:0000256" key="8">
    <source>
        <dbReference type="RuleBase" id="RU367155"/>
    </source>
</evidence>
<dbReference type="OrthoDB" id="1097733at2759"/>
<accession>A0A8B8NT04</accession>
<evidence type="ECO:0000256" key="6">
    <source>
        <dbReference type="ARBA" id="ARBA00023242"/>
    </source>
</evidence>
<evidence type="ECO:0000256" key="3">
    <source>
        <dbReference type="ARBA" id="ARBA00023125"/>
    </source>
</evidence>
<dbReference type="KEGG" id="rarg:115737591"/>
<keyword evidence="2 8" id="KW-0805">Transcription regulation</keyword>
<dbReference type="GO" id="GO:0016602">
    <property type="term" value="C:CCAAT-binding factor complex"/>
    <property type="evidence" value="ECO:0007669"/>
    <property type="project" value="InterPro"/>
</dbReference>
<evidence type="ECO:0000313" key="10">
    <source>
        <dbReference type="Proteomes" id="UP000827889"/>
    </source>
</evidence>
<dbReference type="RefSeq" id="XP_030525640.1">
    <property type="nucleotide sequence ID" value="XM_030669780.2"/>
</dbReference>
<comment type="similarity">
    <text evidence="8">Belongs to the NFYA/HAP2 subunit family.</text>
</comment>
<feature type="compositionally biased region" description="Low complexity" evidence="9">
    <location>
        <begin position="263"/>
        <end position="278"/>
    </location>
</feature>
<name>A0A8B8NT04_9MYRT</name>
<reference evidence="11" key="2">
    <citation type="submission" date="2025-08" db="UniProtKB">
        <authorList>
            <consortium name="RefSeq"/>
        </authorList>
    </citation>
    <scope>IDENTIFICATION</scope>
    <source>
        <tissue evidence="11">Leaf</tissue>
    </source>
</reference>
<reference evidence="10" key="1">
    <citation type="submission" date="2025-05" db="UniProtKB">
        <authorList>
            <consortium name="RefSeq"/>
        </authorList>
    </citation>
    <scope>NUCLEOTIDE SEQUENCE [LARGE SCALE GENOMIC DNA]</scope>
</reference>
<protein>
    <recommendedName>
        <fullName evidence="8">Nuclear transcription factor Y subunit</fullName>
    </recommendedName>
</protein>
<keyword evidence="5 8" id="KW-0804">Transcription</keyword>
<evidence type="ECO:0000256" key="1">
    <source>
        <dbReference type="ARBA" id="ARBA00004123"/>
    </source>
</evidence>
<dbReference type="GO" id="GO:0003677">
    <property type="term" value="F:DNA binding"/>
    <property type="evidence" value="ECO:0007669"/>
    <property type="project" value="UniProtKB-KW"/>
</dbReference>
<evidence type="ECO:0000256" key="7">
    <source>
        <dbReference type="ARBA" id="ARBA00025911"/>
    </source>
</evidence>
<dbReference type="Pfam" id="PF02045">
    <property type="entry name" value="CBFB_NFYA"/>
    <property type="match status" value="1"/>
</dbReference>
<keyword evidence="10" id="KW-1185">Reference proteome</keyword>
<dbReference type="InterPro" id="IPR018362">
    <property type="entry name" value="CCAAT-binding_factor_CS"/>
</dbReference>
<keyword evidence="6 8" id="KW-0539">Nucleus</keyword>